<feature type="repeat" description="TPR" evidence="3">
    <location>
        <begin position="432"/>
        <end position="465"/>
    </location>
</feature>
<evidence type="ECO:0000256" key="2">
    <source>
        <dbReference type="ARBA" id="ARBA00022803"/>
    </source>
</evidence>
<evidence type="ECO:0000256" key="3">
    <source>
        <dbReference type="PROSITE-ProRule" id="PRU00339"/>
    </source>
</evidence>
<protein>
    <submittedName>
        <fullName evidence="6">Serine hydrolase</fullName>
    </submittedName>
</protein>
<evidence type="ECO:0000256" key="4">
    <source>
        <dbReference type="SAM" id="SignalP"/>
    </source>
</evidence>
<dbReference type="InterPro" id="IPR011990">
    <property type="entry name" value="TPR-like_helical_dom_sf"/>
</dbReference>
<dbReference type="Proteomes" id="UP000501802">
    <property type="component" value="Chromosome"/>
</dbReference>
<evidence type="ECO:0000313" key="7">
    <source>
        <dbReference type="Proteomes" id="UP000501802"/>
    </source>
</evidence>
<reference evidence="6 7" key="1">
    <citation type="submission" date="2020-03" db="EMBL/GenBank/DDBJ databases">
        <authorList>
            <person name="Kim M.K."/>
        </authorList>
    </citation>
    <scope>NUCLEOTIDE SEQUENCE [LARGE SCALE GENOMIC DNA]</scope>
    <source>
        <strain evidence="6 7">BT328</strain>
    </source>
</reference>
<dbReference type="PANTHER" id="PTHR46825:SF9">
    <property type="entry name" value="BETA-LACTAMASE-RELATED DOMAIN-CONTAINING PROTEIN"/>
    <property type="match status" value="1"/>
</dbReference>
<dbReference type="SMART" id="SM00028">
    <property type="entry name" value="TPR"/>
    <property type="match status" value="1"/>
</dbReference>
<dbReference type="PANTHER" id="PTHR46825">
    <property type="entry name" value="D-ALANYL-D-ALANINE-CARBOXYPEPTIDASE/ENDOPEPTIDASE AMPH"/>
    <property type="match status" value="1"/>
</dbReference>
<dbReference type="Pfam" id="PF07719">
    <property type="entry name" value="TPR_2"/>
    <property type="match status" value="1"/>
</dbReference>
<keyword evidence="4" id="KW-0732">Signal</keyword>
<feature type="signal peptide" evidence="4">
    <location>
        <begin position="1"/>
        <end position="20"/>
    </location>
</feature>
<dbReference type="SUPFAM" id="SSF56601">
    <property type="entry name" value="beta-lactamase/transpeptidase-like"/>
    <property type="match status" value="1"/>
</dbReference>
<dbReference type="InterPro" id="IPR001466">
    <property type="entry name" value="Beta-lactam-related"/>
</dbReference>
<keyword evidence="1" id="KW-0677">Repeat</keyword>
<dbReference type="RefSeq" id="WP_167206919.1">
    <property type="nucleotide sequence ID" value="NZ_CP050063.1"/>
</dbReference>
<dbReference type="InterPro" id="IPR012338">
    <property type="entry name" value="Beta-lactam/transpept-like"/>
</dbReference>
<dbReference type="InterPro" id="IPR050491">
    <property type="entry name" value="AmpC-like"/>
</dbReference>
<dbReference type="EMBL" id="CP050063">
    <property type="protein sequence ID" value="QIP12631.1"/>
    <property type="molecule type" value="Genomic_DNA"/>
</dbReference>
<dbReference type="AlphaFoldDB" id="A0A6G9AJJ0"/>
<keyword evidence="2 3" id="KW-0802">TPR repeat</keyword>
<evidence type="ECO:0000259" key="5">
    <source>
        <dbReference type="Pfam" id="PF00144"/>
    </source>
</evidence>
<dbReference type="Gene3D" id="3.40.710.10">
    <property type="entry name" value="DD-peptidase/beta-lactamase superfamily"/>
    <property type="match status" value="1"/>
</dbReference>
<dbReference type="PROSITE" id="PS50005">
    <property type="entry name" value="TPR"/>
    <property type="match status" value="1"/>
</dbReference>
<dbReference type="KEGG" id="spib:G8759_08350"/>
<dbReference type="Pfam" id="PF00144">
    <property type="entry name" value="Beta-lactamase"/>
    <property type="match status" value="1"/>
</dbReference>
<accession>A0A6G9AJJ0</accession>
<dbReference type="Gene3D" id="1.25.40.10">
    <property type="entry name" value="Tetratricopeptide repeat domain"/>
    <property type="match status" value="1"/>
</dbReference>
<evidence type="ECO:0000256" key="1">
    <source>
        <dbReference type="ARBA" id="ARBA00022737"/>
    </source>
</evidence>
<proteinExistence type="predicted"/>
<gene>
    <name evidence="6" type="ORF">G8759_08350</name>
</gene>
<evidence type="ECO:0000313" key="6">
    <source>
        <dbReference type="EMBL" id="QIP12631.1"/>
    </source>
</evidence>
<feature type="domain" description="Beta-lactamase-related" evidence="5">
    <location>
        <begin position="37"/>
        <end position="348"/>
    </location>
</feature>
<dbReference type="GO" id="GO:0016787">
    <property type="term" value="F:hydrolase activity"/>
    <property type="evidence" value="ECO:0007669"/>
    <property type="project" value="UniProtKB-KW"/>
</dbReference>
<dbReference type="SUPFAM" id="SSF48452">
    <property type="entry name" value="TPR-like"/>
    <property type="match status" value="1"/>
</dbReference>
<organism evidence="6 7">
    <name type="scientific">Spirosoma aureum</name>
    <dbReference type="NCBI Taxonomy" id="2692134"/>
    <lineage>
        <taxon>Bacteria</taxon>
        <taxon>Pseudomonadati</taxon>
        <taxon>Bacteroidota</taxon>
        <taxon>Cytophagia</taxon>
        <taxon>Cytophagales</taxon>
        <taxon>Cytophagaceae</taxon>
        <taxon>Spirosoma</taxon>
    </lineage>
</organism>
<dbReference type="InterPro" id="IPR019734">
    <property type="entry name" value="TPR_rpt"/>
</dbReference>
<keyword evidence="6" id="KW-0378">Hydrolase</keyword>
<name>A0A6G9AJJ0_9BACT</name>
<sequence length="479" mass="54780">MKSYLIFVGLFSLIINSSPAQSKKDKLNEIMRAYHNYNMFDGSVLVAENGKVIYKAAFGLANREWDIPNTTETKFMIGSISKSFTATLMLIQVQKGLIKLDKAILDYLPEFSNKPAAKVTIRQLLSHTSGIPNYDIIKDFFPKISRQNFSREEYVKVYMDSPLAFEPGTRYAYSSWGYFTLGYIMERVTGKSYSQLVKEDIFNKTGMNSSGSYFHTQVVNKRATGYDYSFGGYTSSDFRDQSNTMGTGDLYSTVEDIFRFHIALSNNTLLNKQLTAEMFTPGIRPAQYGYGWFNKQFKYTTTDSVFSNFHLGMTEGFLSFIVRIPSTNSLIIVLCNSSPTDFFGITGNLAKVLYNKPVHIKKPIHKVIEKLIAEQGVIKAIEEYKRMKADTARYYIDWISMNFLAEQLQTLKRYEDARIIGENNVAEFSNRDLVMVTMGNIYLALNRKADAIAYYKKALTIYPGYEEAKNKLKEIEEHK</sequence>
<feature type="chain" id="PRO_5026108585" evidence="4">
    <location>
        <begin position="21"/>
        <end position="479"/>
    </location>
</feature>
<dbReference type="InterPro" id="IPR013105">
    <property type="entry name" value="TPR_2"/>
</dbReference>
<keyword evidence="7" id="KW-1185">Reference proteome</keyword>